<feature type="region of interest" description="Disordered" evidence="1">
    <location>
        <begin position="248"/>
        <end position="277"/>
    </location>
</feature>
<gene>
    <name evidence="2" type="ORF">Lwal_0566</name>
</gene>
<organism evidence="2 3">
    <name type="scientific">Legionella waltersii</name>
    <dbReference type="NCBI Taxonomy" id="66969"/>
    <lineage>
        <taxon>Bacteria</taxon>
        <taxon>Pseudomonadati</taxon>
        <taxon>Pseudomonadota</taxon>
        <taxon>Gammaproteobacteria</taxon>
        <taxon>Legionellales</taxon>
        <taxon>Legionellaceae</taxon>
        <taxon>Legionella</taxon>
    </lineage>
</organism>
<dbReference type="InterPro" id="IPR036412">
    <property type="entry name" value="HAD-like_sf"/>
</dbReference>
<feature type="region of interest" description="Disordered" evidence="1">
    <location>
        <begin position="289"/>
        <end position="313"/>
    </location>
</feature>
<dbReference type="Proteomes" id="UP000054729">
    <property type="component" value="Unassembled WGS sequence"/>
</dbReference>
<dbReference type="AlphaFoldDB" id="A0A0W1AMR5"/>
<dbReference type="EMBL" id="LNZB01000009">
    <property type="protein sequence ID" value="KTD82637.1"/>
    <property type="molecule type" value="Genomic_DNA"/>
</dbReference>
<feature type="compositionally biased region" description="Low complexity" evidence="1">
    <location>
        <begin position="289"/>
        <end position="309"/>
    </location>
</feature>
<dbReference type="PATRIC" id="fig|66969.6.peg.607"/>
<evidence type="ECO:0000313" key="3">
    <source>
        <dbReference type="Proteomes" id="UP000054729"/>
    </source>
</evidence>
<reference evidence="2 3" key="1">
    <citation type="submission" date="2015-11" db="EMBL/GenBank/DDBJ databases">
        <title>Genomic analysis of 38 Legionella species identifies large and diverse effector repertoires.</title>
        <authorList>
            <person name="Burstein D."/>
            <person name="Amaro F."/>
            <person name="Zusman T."/>
            <person name="Lifshitz Z."/>
            <person name="Cohen O."/>
            <person name="Gilbert J.A."/>
            <person name="Pupko T."/>
            <person name="Shuman H.A."/>
            <person name="Segal G."/>
        </authorList>
    </citation>
    <scope>NUCLEOTIDE SEQUENCE [LARGE SCALE GENOMIC DNA]</scope>
    <source>
        <strain evidence="2 3">ATCC 51914</strain>
    </source>
</reference>
<dbReference type="STRING" id="66969.Lwal_0566"/>
<evidence type="ECO:0000313" key="2">
    <source>
        <dbReference type="EMBL" id="KTD82637.1"/>
    </source>
</evidence>
<sequence length="419" mass="47616">MSHLKLDQQSISTPQILILSDFDGTMTGMEGKSTVTNGFYKQLFNGGQLGGFRLWALKNSEEVQSKFKKGFGDYQRYLNNPEAWEEDKDSEYYGLLIPPKVVKFYKNRLKDSNTKLVILTRNRADYVIEVLKYHGFTEDELKQIKTEAVGNQSGAKKNFAKQVMQETWPDEQKKTKWVCIYDDSSKDRESMKVAVKERGDLNLIAPEFNPAELNTEECEEGIRTILQLASSQPTKNPDKWSEAISKLKARKQAPIKTDSQVTAIEHDSSSPSDSSELPFYWRDTELVPSSSDSASLRSSSNSESSSTSSPDFHDCYLNEKDKEAILQLIHTLGRERDSFFCMNKDRKEQKIEALTHLLTKDFCASDYNSLSALAKDILKVHPEANKGLLSNRVGDLLTRFAQGKHVDDEERSCFSWGCF</sequence>
<comment type="caution">
    <text evidence="2">The sequence shown here is derived from an EMBL/GenBank/DDBJ whole genome shotgun (WGS) entry which is preliminary data.</text>
</comment>
<evidence type="ECO:0000256" key="1">
    <source>
        <dbReference type="SAM" id="MobiDB-lite"/>
    </source>
</evidence>
<accession>A0A0W1AMR5</accession>
<dbReference type="SUPFAM" id="SSF56784">
    <property type="entry name" value="HAD-like"/>
    <property type="match status" value="1"/>
</dbReference>
<name>A0A0W1AMR5_9GAMM</name>
<dbReference type="RefSeq" id="WP_058479404.1">
    <property type="nucleotide sequence ID" value="NZ_CAAAIQ010000018.1"/>
</dbReference>
<protein>
    <submittedName>
        <fullName evidence="2">Dot/Icm T4SS effector</fullName>
    </submittedName>
</protein>
<keyword evidence="3" id="KW-1185">Reference proteome</keyword>
<proteinExistence type="predicted"/>